<sequence length="69" mass="8095">MLLQELLKIVDYELGFFLGPLMNLKKSSLILAHILILKDQDMIVTTPQLHSLQWMMFSLHKTPYHTRLS</sequence>
<dbReference type="EMBL" id="CM037620">
    <property type="protein sequence ID" value="KAH7994892.1"/>
    <property type="molecule type" value="Genomic_DNA"/>
</dbReference>
<reference evidence="1" key="1">
    <citation type="submission" date="2021-08" db="EMBL/GenBank/DDBJ databases">
        <title>The first chromosome-level gecko genome reveals the dynamic sex chromosomes of Neotropical dwarf geckos (Sphaerodactylidae: Sphaerodactylus).</title>
        <authorList>
            <person name="Pinto B.J."/>
            <person name="Keating S.E."/>
            <person name="Gamble T."/>
        </authorList>
    </citation>
    <scope>NUCLEOTIDE SEQUENCE</scope>
    <source>
        <strain evidence="1">TG3544</strain>
    </source>
</reference>
<name>A0ACB8EQE9_9SAUR</name>
<protein>
    <submittedName>
        <fullName evidence="1">Uncharacterized protein</fullName>
    </submittedName>
</protein>
<gene>
    <name evidence="1" type="ORF">K3G42_018118</name>
</gene>
<keyword evidence="2" id="KW-1185">Reference proteome</keyword>
<organism evidence="1 2">
    <name type="scientific">Sphaerodactylus townsendi</name>
    <dbReference type="NCBI Taxonomy" id="933632"/>
    <lineage>
        <taxon>Eukaryota</taxon>
        <taxon>Metazoa</taxon>
        <taxon>Chordata</taxon>
        <taxon>Craniata</taxon>
        <taxon>Vertebrata</taxon>
        <taxon>Euteleostomi</taxon>
        <taxon>Lepidosauria</taxon>
        <taxon>Squamata</taxon>
        <taxon>Bifurcata</taxon>
        <taxon>Gekkota</taxon>
        <taxon>Sphaerodactylidae</taxon>
        <taxon>Sphaerodactylus</taxon>
    </lineage>
</organism>
<evidence type="ECO:0000313" key="1">
    <source>
        <dbReference type="EMBL" id="KAH7994892.1"/>
    </source>
</evidence>
<proteinExistence type="predicted"/>
<accession>A0ACB8EQE9</accession>
<comment type="caution">
    <text evidence="1">The sequence shown here is derived from an EMBL/GenBank/DDBJ whole genome shotgun (WGS) entry which is preliminary data.</text>
</comment>
<dbReference type="Proteomes" id="UP000827872">
    <property type="component" value="Linkage Group LG07"/>
</dbReference>
<evidence type="ECO:0000313" key="2">
    <source>
        <dbReference type="Proteomes" id="UP000827872"/>
    </source>
</evidence>